<evidence type="ECO:0000313" key="3">
    <source>
        <dbReference type="Proteomes" id="UP000562492"/>
    </source>
</evidence>
<comment type="caution">
    <text evidence="2">The sequence shown here is derived from an EMBL/GenBank/DDBJ whole genome shotgun (WGS) entry which is preliminary data.</text>
</comment>
<feature type="transmembrane region" description="Helical" evidence="1">
    <location>
        <begin position="6"/>
        <end position="30"/>
    </location>
</feature>
<keyword evidence="1" id="KW-1133">Transmembrane helix</keyword>
<accession>A0ABR6RE57</accession>
<dbReference type="Proteomes" id="UP000562492">
    <property type="component" value="Unassembled WGS sequence"/>
</dbReference>
<sequence length="145" mass="16204">MNNKKFLAAIIILAIFSTLFFIFRICNIFLIEPPLASIATDGLQSFESNKLSSSSRKNPADDLVLQAKRKEIFAYSRDGNFKNTRNRLKNAWDAGVINQKEYYGELAHMLSVSVENPESIVREVVTSRGFVAQIRAAAVVGSDDE</sequence>
<organism evidence="2 3">
    <name type="scientific">Comamonas odontotermitis</name>
    <dbReference type="NCBI Taxonomy" id="379895"/>
    <lineage>
        <taxon>Bacteria</taxon>
        <taxon>Pseudomonadati</taxon>
        <taxon>Pseudomonadota</taxon>
        <taxon>Betaproteobacteria</taxon>
        <taxon>Burkholderiales</taxon>
        <taxon>Comamonadaceae</taxon>
        <taxon>Comamonas</taxon>
    </lineage>
</organism>
<name>A0ABR6RE57_9BURK</name>
<reference evidence="2 3" key="1">
    <citation type="submission" date="2020-08" db="EMBL/GenBank/DDBJ databases">
        <title>Functional genomics of gut bacteria from endangered species of beetles.</title>
        <authorList>
            <person name="Carlos-Shanley C."/>
        </authorList>
    </citation>
    <scope>NUCLEOTIDE SEQUENCE [LARGE SCALE GENOMIC DNA]</scope>
    <source>
        <strain evidence="2 3">S00124</strain>
    </source>
</reference>
<evidence type="ECO:0000313" key="2">
    <source>
        <dbReference type="EMBL" id="MBB6577408.1"/>
    </source>
</evidence>
<gene>
    <name evidence="2" type="ORF">HNP33_001463</name>
</gene>
<keyword evidence="3" id="KW-1185">Reference proteome</keyword>
<keyword evidence="1" id="KW-0812">Transmembrane</keyword>
<proteinExistence type="predicted"/>
<protein>
    <submittedName>
        <fullName evidence="2">Uncharacterized protein</fullName>
    </submittedName>
</protein>
<evidence type="ECO:0000256" key="1">
    <source>
        <dbReference type="SAM" id="Phobius"/>
    </source>
</evidence>
<keyword evidence="1" id="KW-0472">Membrane</keyword>
<dbReference type="EMBL" id="JACHKZ010000006">
    <property type="protein sequence ID" value="MBB6577408.1"/>
    <property type="molecule type" value="Genomic_DNA"/>
</dbReference>